<organism evidence="1 2">
    <name type="scientific">Micromonospora sediminimaris</name>
    <dbReference type="NCBI Taxonomy" id="547162"/>
    <lineage>
        <taxon>Bacteria</taxon>
        <taxon>Bacillati</taxon>
        <taxon>Actinomycetota</taxon>
        <taxon>Actinomycetes</taxon>
        <taxon>Micromonosporales</taxon>
        <taxon>Micromonosporaceae</taxon>
        <taxon>Micromonospora</taxon>
    </lineage>
</organism>
<gene>
    <name evidence="1" type="ORF">Vse01_43990</name>
</gene>
<proteinExistence type="predicted"/>
<dbReference type="EMBL" id="BOPD01000028">
    <property type="protein sequence ID" value="GIJ35251.1"/>
    <property type="molecule type" value="Genomic_DNA"/>
</dbReference>
<keyword evidence="2" id="KW-1185">Reference proteome</keyword>
<evidence type="ECO:0000313" key="2">
    <source>
        <dbReference type="Proteomes" id="UP000607311"/>
    </source>
</evidence>
<accession>A0A9W5UUF0</accession>
<dbReference type="Proteomes" id="UP000607311">
    <property type="component" value="Unassembled WGS sequence"/>
</dbReference>
<sequence length="195" mass="22434">MDLPERPGIVSYLPSCSQPRASLFFHGSTGRIVLDYCARVPMSVDLSSPASRREALRIVDVGDPRPHHGMLREIFDRERAWRESPDDGESDEYEQIYVAAFLLFLIGDPADSCRLYSAKFRTGDMDLGFGFDAQAIFGAGRHETLRWLWENGYTDEYAHLSEWLMHAEDPKIEDWARHVRDYFYSPQGVLLLDEL</sequence>
<protein>
    <submittedName>
        <fullName evidence="1">Uncharacterized protein</fullName>
    </submittedName>
</protein>
<comment type="caution">
    <text evidence="1">The sequence shown here is derived from an EMBL/GenBank/DDBJ whole genome shotgun (WGS) entry which is preliminary data.</text>
</comment>
<reference evidence="1" key="1">
    <citation type="submission" date="2021-01" db="EMBL/GenBank/DDBJ databases">
        <title>Whole genome shotgun sequence of Verrucosispora sediminis NBRC 107745.</title>
        <authorList>
            <person name="Komaki H."/>
            <person name="Tamura T."/>
        </authorList>
    </citation>
    <scope>NUCLEOTIDE SEQUENCE</scope>
    <source>
        <strain evidence="1">NBRC 107745</strain>
    </source>
</reference>
<evidence type="ECO:0000313" key="1">
    <source>
        <dbReference type="EMBL" id="GIJ35251.1"/>
    </source>
</evidence>
<name>A0A9W5UUF0_9ACTN</name>
<dbReference type="AlphaFoldDB" id="A0A9W5UUF0"/>